<accession>A0A7H2BCI8</accession>
<feature type="region of interest" description="Disordered" evidence="1">
    <location>
        <begin position="427"/>
        <end position="457"/>
    </location>
</feature>
<dbReference type="AlphaFoldDB" id="A0A7H2BCI8"/>
<dbReference type="KEGG" id="rter:IDM49_09140"/>
<feature type="compositionally biased region" description="Polar residues" evidence="1">
    <location>
        <begin position="581"/>
        <end position="607"/>
    </location>
</feature>
<feature type="compositionally biased region" description="Acidic residues" evidence="1">
    <location>
        <begin position="390"/>
        <end position="400"/>
    </location>
</feature>
<organism evidence="2 3">
    <name type="scientific">Rothia terrae</name>
    <dbReference type="NCBI Taxonomy" id="396015"/>
    <lineage>
        <taxon>Bacteria</taxon>
        <taxon>Bacillati</taxon>
        <taxon>Actinomycetota</taxon>
        <taxon>Actinomycetes</taxon>
        <taxon>Micrococcales</taxon>
        <taxon>Micrococcaceae</taxon>
        <taxon>Rothia</taxon>
    </lineage>
</organism>
<proteinExistence type="predicted"/>
<gene>
    <name evidence="2" type="ORF">IDM49_09140</name>
</gene>
<sequence>MGLLDRFKNRAKEETTPVHAEPTQQSVPAQETENHNESVEVVQPSFSIELGSGLHQVIERMRSYGADNLTLDLNQHGNDMNYVLSDHHEELERGVVTPDGDWFDAVAKLYTDEEKSERGAWKSAQIVTGSTLGEEGAVTASFTNAATGEVSTISSSLAQPGLDLADEQSESAESAYIAEQYTPVQTDTEVADTNPAGFEESSAVEDDYDPFVQADSVAPASSLLSDENEVSSDSSDIDAQNRFDRIMKRIEEDKDNPQELPSFEEVAFANDPEPKSTSDFARFGSDASAETVQGATEEADSADELTHQDAVEAAQQSYNDYSATDTGLIAQTGGQALDVENAEATDAEIETYVHEEPALTDAELNDREFDVEDEALEAQEPTDSDLTALSDDEPVVESDESLANVDPYAEDSTHVQYFSDDQELAELTGEQESAEPYDEEDTFDEEFTREDELTDDDFLAQTDGIVPETDEKDALAEAELATDDFSDTAASTEFENTEFANTDFDTADEVATESAPAETEAIPLADVTHGDDVDVQGEAAVPSLVDDQEWEQDAFAATGDATAGTAVAGATYAATQKADQSAPTSGTNLDVSSSFSGAQNTSVSMPSKTQLATGNMVLTEAEVAQRLKQAQDALFGENGTARDVSTVLIRVRSLGSYYDALTHVRRDGFWDQQKTFELVPEEILDILQLKSDSYREGFGSPLAMMFRFTPGVPVEASFDYANEEAFVQYTDHLPAQQYVEELRMFPRTGANIPAHMNEALASWTL</sequence>
<feature type="compositionally biased region" description="Acidic residues" evidence="1">
    <location>
        <begin position="369"/>
        <end position="383"/>
    </location>
</feature>
<dbReference type="Proteomes" id="UP000516404">
    <property type="component" value="Chromosome"/>
</dbReference>
<name>A0A7H2BCI8_9MICC</name>
<feature type="region of interest" description="Disordered" evidence="1">
    <location>
        <begin position="359"/>
        <end position="410"/>
    </location>
</feature>
<feature type="compositionally biased region" description="Basic and acidic residues" evidence="1">
    <location>
        <begin position="1"/>
        <end position="16"/>
    </location>
</feature>
<evidence type="ECO:0000313" key="3">
    <source>
        <dbReference type="Proteomes" id="UP000516404"/>
    </source>
</evidence>
<evidence type="ECO:0000313" key="2">
    <source>
        <dbReference type="EMBL" id="QNV37384.1"/>
    </source>
</evidence>
<feature type="region of interest" description="Disordered" evidence="1">
    <location>
        <begin position="576"/>
        <end position="607"/>
    </location>
</feature>
<feature type="compositionally biased region" description="Acidic residues" evidence="1">
    <location>
        <begin position="432"/>
        <end position="457"/>
    </location>
</feature>
<feature type="region of interest" description="Disordered" evidence="1">
    <location>
        <begin position="1"/>
        <end position="38"/>
    </location>
</feature>
<evidence type="ECO:0000256" key="1">
    <source>
        <dbReference type="SAM" id="MobiDB-lite"/>
    </source>
</evidence>
<dbReference type="GeneID" id="96624404"/>
<feature type="compositionally biased region" description="Polar residues" evidence="1">
    <location>
        <begin position="22"/>
        <end position="31"/>
    </location>
</feature>
<dbReference type="EMBL" id="CP061539">
    <property type="protein sequence ID" value="QNV37384.1"/>
    <property type="molecule type" value="Genomic_DNA"/>
</dbReference>
<dbReference type="RefSeq" id="WP_190724281.1">
    <property type="nucleotide sequence ID" value="NZ_CP061539.1"/>
</dbReference>
<feature type="region of interest" description="Disordered" evidence="1">
    <location>
        <begin position="267"/>
        <end position="316"/>
    </location>
</feature>
<protein>
    <submittedName>
        <fullName evidence="2">Uncharacterized protein</fullName>
    </submittedName>
</protein>
<reference evidence="2 3" key="1">
    <citation type="submission" date="2020-09" db="EMBL/GenBank/DDBJ databases">
        <title>Investigation of environmental microbes.</title>
        <authorList>
            <person name="Ou Y."/>
            <person name="Kang Q."/>
        </authorList>
    </citation>
    <scope>NUCLEOTIDE SEQUENCE [LARGE SCALE GENOMIC DNA]</scope>
    <source>
        <strain evidence="2 3">KJZ-14</strain>
    </source>
</reference>
<keyword evidence="3" id="KW-1185">Reference proteome</keyword>